<organism evidence="1 2">
    <name type="scientific">Caerostris darwini</name>
    <dbReference type="NCBI Taxonomy" id="1538125"/>
    <lineage>
        <taxon>Eukaryota</taxon>
        <taxon>Metazoa</taxon>
        <taxon>Ecdysozoa</taxon>
        <taxon>Arthropoda</taxon>
        <taxon>Chelicerata</taxon>
        <taxon>Arachnida</taxon>
        <taxon>Araneae</taxon>
        <taxon>Araneomorphae</taxon>
        <taxon>Entelegynae</taxon>
        <taxon>Araneoidea</taxon>
        <taxon>Araneidae</taxon>
        <taxon>Caerostris</taxon>
    </lineage>
</organism>
<dbReference type="Proteomes" id="UP001054837">
    <property type="component" value="Unassembled WGS sequence"/>
</dbReference>
<comment type="caution">
    <text evidence="1">The sequence shown here is derived from an EMBL/GenBank/DDBJ whole genome shotgun (WGS) entry which is preliminary data.</text>
</comment>
<sequence>MQLGAFPVLEEAPTNHFTQWFLNNLHSPSGIKRSGCRYRNSNPGAINRPSLTFFSANLLFGLLGRLSIKATRQEKHYCEDCLLIECYVKNAPILKAGMSEGKVKDVLWNRHRVVTSFSGSLTTSTLPRESGYQVVDIGIRIPGQLTATISANLPFGLLGRLSIKATSIILKTAF</sequence>
<keyword evidence="2" id="KW-1185">Reference proteome</keyword>
<protein>
    <submittedName>
        <fullName evidence="1">Uncharacterized protein</fullName>
    </submittedName>
</protein>
<accession>A0AAV4T9F0</accession>
<gene>
    <name evidence="1" type="ORF">CDAR_372481</name>
</gene>
<evidence type="ECO:0000313" key="2">
    <source>
        <dbReference type="Proteomes" id="UP001054837"/>
    </source>
</evidence>
<name>A0AAV4T9F0_9ARAC</name>
<evidence type="ECO:0000313" key="1">
    <source>
        <dbReference type="EMBL" id="GIY41966.1"/>
    </source>
</evidence>
<dbReference type="EMBL" id="BPLQ01009134">
    <property type="protein sequence ID" value="GIY41966.1"/>
    <property type="molecule type" value="Genomic_DNA"/>
</dbReference>
<proteinExistence type="predicted"/>
<reference evidence="1 2" key="1">
    <citation type="submission" date="2021-06" db="EMBL/GenBank/DDBJ databases">
        <title>Caerostris darwini draft genome.</title>
        <authorList>
            <person name="Kono N."/>
            <person name="Arakawa K."/>
        </authorList>
    </citation>
    <scope>NUCLEOTIDE SEQUENCE [LARGE SCALE GENOMIC DNA]</scope>
</reference>
<dbReference type="AlphaFoldDB" id="A0AAV4T9F0"/>